<reference evidence="3" key="1">
    <citation type="journal article" date="2019" name="Int. J. Syst. Evol. Microbiol.">
        <title>The Global Catalogue of Microorganisms (GCM) 10K type strain sequencing project: providing services to taxonomists for standard genome sequencing and annotation.</title>
        <authorList>
            <consortium name="The Broad Institute Genomics Platform"/>
            <consortium name="The Broad Institute Genome Sequencing Center for Infectious Disease"/>
            <person name="Wu L."/>
            <person name="Ma J."/>
        </authorList>
    </citation>
    <scope>NUCLEOTIDE SEQUENCE [LARGE SCALE GENOMIC DNA]</scope>
    <source>
        <strain evidence="3">CCM 7526</strain>
    </source>
</reference>
<evidence type="ECO:0000313" key="3">
    <source>
        <dbReference type="Proteomes" id="UP001597183"/>
    </source>
</evidence>
<proteinExistence type="predicted"/>
<organism evidence="2 3">
    <name type="scientific">Actinoplanes sichuanensis</name>
    <dbReference type="NCBI Taxonomy" id="512349"/>
    <lineage>
        <taxon>Bacteria</taxon>
        <taxon>Bacillati</taxon>
        <taxon>Actinomycetota</taxon>
        <taxon>Actinomycetes</taxon>
        <taxon>Micromonosporales</taxon>
        <taxon>Micromonosporaceae</taxon>
        <taxon>Actinoplanes</taxon>
    </lineage>
</organism>
<evidence type="ECO:0000256" key="1">
    <source>
        <dbReference type="SAM" id="MobiDB-lite"/>
    </source>
</evidence>
<keyword evidence="3" id="KW-1185">Reference proteome</keyword>
<gene>
    <name evidence="2" type="ORF">ACFQ5G_30135</name>
</gene>
<dbReference type="RefSeq" id="WP_317792216.1">
    <property type="nucleotide sequence ID" value="NZ_AP028461.1"/>
</dbReference>
<feature type="region of interest" description="Disordered" evidence="1">
    <location>
        <begin position="89"/>
        <end position="130"/>
    </location>
</feature>
<protein>
    <submittedName>
        <fullName evidence="2">Uncharacterized protein</fullName>
    </submittedName>
</protein>
<dbReference type="EMBL" id="JBHTMK010000040">
    <property type="protein sequence ID" value="MFD1369619.1"/>
    <property type="molecule type" value="Genomic_DNA"/>
</dbReference>
<accession>A0ABW4AGA9</accession>
<name>A0ABW4AGA9_9ACTN</name>
<dbReference type="Proteomes" id="UP001597183">
    <property type="component" value="Unassembled WGS sequence"/>
</dbReference>
<sequence>MDRGGDLDRHSGFAAGVDGAELGIALGVGDLSAAEFAVAVGFTMAEIDHGRRDRAAVECVKYPDSQHQRDAGVIAGNVSADQFQGEGAGLARFRDGEAGRLRPSGHRSRHRPADDRRAPALLVAHGKPPL</sequence>
<comment type="caution">
    <text evidence="2">The sequence shown here is derived from an EMBL/GenBank/DDBJ whole genome shotgun (WGS) entry which is preliminary data.</text>
</comment>
<evidence type="ECO:0000313" key="2">
    <source>
        <dbReference type="EMBL" id="MFD1369619.1"/>
    </source>
</evidence>